<dbReference type="EMBL" id="AP014958">
    <property type="protein sequence ID" value="BAS79777.1"/>
    <property type="molecule type" value="Genomic_DNA"/>
</dbReference>
<reference evidence="3" key="1">
    <citation type="journal article" date="2005" name="Nature">
        <title>The map-based sequence of the rice genome.</title>
        <authorList>
            <consortium name="International rice genome sequencing project (IRGSP)"/>
            <person name="Matsumoto T."/>
            <person name="Wu J."/>
            <person name="Kanamori H."/>
            <person name="Katayose Y."/>
            <person name="Fujisawa M."/>
            <person name="Namiki N."/>
            <person name="Mizuno H."/>
            <person name="Yamamoto K."/>
            <person name="Antonio B.A."/>
            <person name="Baba T."/>
            <person name="Sakata K."/>
            <person name="Nagamura Y."/>
            <person name="Aoki H."/>
            <person name="Arikawa K."/>
            <person name="Arita K."/>
            <person name="Bito T."/>
            <person name="Chiden Y."/>
            <person name="Fujitsuka N."/>
            <person name="Fukunaka R."/>
            <person name="Hamada M."/>
            <person name="Harada C."/>
            <person name="Hayashi A."/>
            <person name="Hijishita S."/>
            <person name="Honda M."/>
            <person name="Hosokawa S."/>
            <person name="Ichikawa Y."/>
            <person name="Idonuma A."/>
            <person name="Iijima M."/>
            <person name="Ikeda M."/>
            <person name="Ikeno M."/>
            <person name="Ito K."/>
            <person name="Ito S."/>
            <person name="Ito T."/>
            <person name="Ito Y."/>
            <person name="Ito Y."/>
            <person name="Iwabuchi A."/>
            <person name="Kamiya K."/>
            <person name="Karasawa W."/>
            <person name="Kurita K."/>
            <person name="Katagiri S."/>
            <person name="Kikuta A."/>
            <person name="Kobayashi H."/>
            <person name="Kobayashi N."/>
            <person name="Machita K."/>
            <person name="Maehara T."/>
            <person name="Masukawa M."/>
            <person name="Mizubayashi T."/>
            <person name="Mukai Y."/>
            <person name="Nagasaki H."/>
            <person name="Nagata Y."/>
            <person name="Naito S."/>
            <person name="Nakashima M."/>
            <person name="Nakama Y."/>
            <person name="Nakamichi Y."/>
            <person name="Nakamura M."/>
            <person name="Meguro A."/>
            <person name="Negishi M."/>
            <person name="Ohta I."/>
            <person name="Ohta T."/>
            <person name="Okamoto M."/>
            <person name="Ono N."/>
            <person name="Saji S."/>
            <person name="Sakaguchi M."/>
            <person name="Sakai K."/>
            <person name="Shibata M."/>
            <person name="Shimokawa T."/>
            <person name="Song J."/>
            <person name="Takazaki Y."/>
            <person name="Terasawa K."/>
            <person name="Tsugane M."/>
            <person name="Tsuji K."/>
            <person name="Ueda S."/>
            <person name="Waki K."/>
            <person name="Yamagata H."/>
            <person name="Yamamoto M."/>
            <person name="Yamamoto S."/>
            <person name="Yamane H."/>
            <person name="Yoshiki S."/>
            <person name="Yoshihara R."/>
            <person name="Yukawa K."/>
            <person name="Zhong H."/>
            <person name="Yano M."/>
            <person name="Yuan Q."/>
            <person name="Ouyang S."/>
            <person name="Liu J."/>
            <person name="Jones K.M."/>
            <person name="Gansberger K."/>
            <person name="Moffat K."/>
            <person name="Hill J."/>
            <person name="Bera J."/>
            <person name="Fadrosh D."/>
            <person name="Jin S."/>
            <person name="Johri S."/>
            <person name="Kim M."/>
            <person name="Overton L."/>
            <person name="Reardon M."/>
            <person name="Tsitrin T."/>
            <person name="Vuong H."/>
            <person name="Weaver B."/>
            <person name="Ciecko A."/>
            <person name="Tallon L."/>
            <person name="Jackson J."/>
            <person name="Pai G."/>
            <person name="Aken S.V."/>
            <person name="Utterback T."/>
            <person name="Reidmuller S."/>
            <person name="Feldblyum T."/>
            <person name="Hsiao J."/>
            <person name="Zismann V."/>
            <person name="Iobst S."/>
            <person name="de Vazeille A.R."/>
            <person name="Buell C.R."/>
            <person name="Ying K."/>
            <person name="Li Y."/>
            <person name="Lu T."/>
            <person name="Huang Y."/>
            <person name="Zhao Q."/>
            <person name="Feng Q."/>
            <person name="Zhang L."/>
            <person name="Zhu J."/>
            <person name="Weng Q."/>
            <person name="Mu J."/>
            <person name="Lu Y."/>
            <person name="Fan D."/>
            <person name="Liu Y."/>
            <person name="Guan J."/>
            <person name="Zhang Y."/>
            <person name="Yu S."/>
            <person name="Liu X."/>
            <person name="Zhang Y."/>
            <person name="Hong G."/>
            <person name="Han B."/>
            <person name="Choisne N."/>
            <person name="Demange N."/>
            <person name="Orjeda G."/>
            <person name="Samain S."/>
            <person name="Cattolico L."/>
            <person name="Pelletier E."/>
            <person name="Couloux A."/>
            <person name="Segurens B."/>
            <person name="Wincker P."/>
            <person name="D'Hont A."/>
            <person name="Scarpelli C."/>
            <person name="Weissenbach J."/>
            <person name="Salanoubat M."/>
            <person name="Quetier F."/>
            <person name="Yu Y."/>
            <person name="Kim H.R."/>
            <person name="Rambo T."/>
            <person name="Currie J."/>
            <person name="Collura K."/>
            <person name="Luo M."/>
            <person name="Yang T."/>
            <person name="Ammiraju J.S.S."/>
            <person name="Engler F."/>
            <person name="Soderlund C."/>
            <person name="Wing R.A."/>
            <person name="Palmer L.E."/>
            <person name="de la Bastide M."/>
            <person name="Spiegel L."/>
            <person name="Nascimento L."/>
            <person name="Zutavern T."/>
            <person name="O'Shaughnessy A."/>
            <person name="Dike S."/>
            <person name="Dedhia N."/>
            <person name="Preston R."/>
            <person name="Balija V."/>
            <person name="McCombie W.R."/>
            <person name="Chow T."/>
            <person name="Chen H."/>
            <person name="Chung M."/>
            <person name="Chen C."/>
            <person name="Shaw J."/>
            <person name="Wu H."/>
            <person name="Hsiao K."/>
            <person name="Chao Y."/>
            <person name="Chu M."/>
            <person name="Cheng C."/>
            <person name="Hour A."/>
            <person name="Lee P."/>
            <person name="Lin S."/>
            <person name="Lin Y."/>
            <person name="Liou J."/>
            <person name="Liu S."/>
            <person name="Hsing Y."/>
            <person name="Raghuvanshi S."/>
            <person name="Mohanty A."/>
            <person name="Bharti A.K."/>
            <person name="Gaur A."/>
            <person name="Gupta V."/>
            <person name="Kumar D."/>
            <person name="Ravi V."/>
            <person name="Vij S."/>
            <person name="Kapur A."/>
            <person name="Khurana P."/>
            <person name="Khurana P."/>
            <person name="Khurana J.P."/>
            <person name="Tyagi A.K."/>
            <person name="Gaikwad K."/>
            <person name="Singh A."/>
            <person name="Dalal V."/>
            <person name="Srivastava S."/>
            <person name="Dixit A."/>
            <person name="Pal A.K."/>
            <person name="Ghazi I.A."/>
            <person name="Yadav M."/>
            <person name="Pandit A."/>
            <person name="Bhargava A."/>
            <person name="Sureshbabu K."/>
            <person name="Batra K."/>
            <person name="Sharma T.R."/>
            <person name="Mohapatra T."/>
            <person name="Singh N.K."/>
            <person name="Messing J."/>
            <person name="Nelson A.B."/>
            <person name="Fuks G."/>
            <person name="Kavchok S."/>
            <person name="Keizer G."/>
            <person name="Linton E."/>
            <person name="Llaca V."/>
            <person name="Song R."/>
            <person name="Tanyolac B."/>
            <person name="Young S."/>
            <person name="Ho-Il K."/>
            <person name="Hahn J.H."/>
            <person name="Sangsakoo G."/>
            <person name="Vanavichit A."/>
            <person name="de Mattos Luiz.A.T."/>
            <person name="Zimmer P.D."/>
            <person name="Malone G."/>
            <person name="Dellagostin O."/>
            <person name="de Oliveira A.C."/>
            <person name="Bevan M."/>
            <person name="Bancroft I."/>
            <person name="Minx P."/>
            <person name="Cordum H."/>
            <person name="Wilson R."/>
            <person name="Cheng Z."/>
            <person name="Jin W."/>
            <person name="Jiang J."/>
            <person name="Leong S.A."/>
            <person name="Iwama H."/>
            <person name="Gojobori T."/>
            <person name="Itoh T."/>
            <person name="Niimura Y."/>
            <person name="Fujii Y."/>
            <person name="Habara T."/>
            <person name="Sakai H."/>
            <person name="Sato Y."/>
            <person name="Wilson G."/>
            <person name="Kumar K."/>
            <person name="McCouch S."/>
            <person name="Juretic N."/>
            <person name="Hoen D."/>
            <person name="Wright S."/>
            <person name="Bruskiewich R."/>
            <person name="Bureau T."/>
            <person name="Miyao A."/>
            <person name="Hirochika H."/>
            <person name="Nishikawa T."/>
            <person name="Kadowaki K."/>
            <person name="Sugiura M."/>
            <person name="Burr B."/>
            <person name="Sasaki T."/>
        </authorList>
    </citation>
    <scope>NUCLEOTIDE SEQUENCE [LARGE SCALE GENOMIC DNA]</scope>
    <source>
        <strain evidence="3">cv. Nipponbare</strain>
    </source>
</reference>
<dbReference type="InParanoid" id="A0A0N7KFP3"/>
<keyword evidence="3" id="KW-1185">Reference proteome</keyword>
<organism evidence="2 3">
    <name type="scientific">Oryza sativa subsp. japonica</name>
    <name type="common">Rice</name>
    <dbReference type="NCBI Taxonomy" id="39947"/>
    <lineage>
        <taxon>Eukaryota</taxon>
        <taxon>Viridiplantae</taxon>
        <taxon>Streptophyta</taxon>
        <taxon>Embryophyta</taxon>
        <taxon>Tracheophyta</taxon>
        <taxon>Spermatophyta</taxon>
        <taxon>Magnoliopsida</taxon>
        <taxon>Liliopsida</taxon>
        <taxon>Poales</taxon>
        <taxon>Poaceae</taxon>
        <taxon>BOP clade</taxon>
        <taxon>Oryzoideae</taxon>
        <taxon>Oryzeae</taxon>
        <taxon>Oryzinae</taxon>
        <taxon>Oryza</taxon>
        <taxon>Oryza sativa</taxon>
    </lineage>
</organism>
<dbReference type="AlphaFoldDB" id="A0A0N7KFP3"/>
<dbReference type="PaxDb" id="39947-A0A0N7KFP3"/>
<reference evidence="2 3" key="3">
    <citation type="journal article" date="2013" name="Rice">
        <title>Improvement of the Oryza sativa Nipponbare reference genome using next generation sequence and optical map data.</title>
        <authorList>
            <person name="Kawahara Y."/>
            <person name="de la Bastide M."/>
            <person name="Hamilton J.P."/>
            <person name="Kanamori H."/>
            <person name="McCombie W.R."/>
            <person name="Ouyang S."/>
            <person name="Schwartz D.C."/>
            <person name="Tanaka T."/>
            <person name="Wu J."/>
            <person name="Zhou S."/>
            <person name="Childs K.L."/>
            <person name="Davidson R.M."/>
            <person name="Lin H."/>
            <person name="Quesada-Ocampo L."/>
            <person name="Vaillancourt B."/>
            <person name="Sakai H."/>
            <person name="Lee S.S."/>
            <person name="Kim J."/>
            <person name="Numa H."/>
            <person name="Itoh T."/>
            <person name="Buell C.R."/>
            <person name="Matsumoto T."/>
        </authorList>
    </citation>
    <scope>NUCLEOTIDE SEQUENCE [LARGE SCALE GENOMIC DNA]</scope>
    <source>
        <strain evidence="3">cv. Nipponbare</strain>
    </source>
</reference>
<proteinExistence type="predicted"/>
<reference evidence="2 3" key="2">
    <citation type="journal article" date="2013" name="Plant Cell Physiol.">
        <title>Rice Annotation Project Database (RAP-DB): an integrative and interactive database for rice genomics.</title>
        <authorList>
            <person name="Sakai H."/>
            <person name="Lee S.S."/>
            <person name="Tanaka T."/>
            <person name="Numa H."/>
            <person name="Kim J."/>
            <person name="Kawahara Y."/>
            <person name="Wakimoto H."/>
            <person name="Yang C.C."/>
            <person name="Iwamoto M."/>
            <person name="Abe T."/>
            <person name="Yamada Y."/>
            <person name="Muto A."/>
            <person name="Inokuchi H."/>
            <person name="Ikemura T."/>
            <person name="Matsumoto T."/>
            <person name="Sasaki T."/>
            <person name="Itoh T."/>
        </authorList>
    </citation>
    <scope>NUCLEOTIDE SEQUENCE [LARGE SCALE GENOMIC DNA]</scope>
    <source>
        <strain evidence="3">cv. Nipponbare</strain>
    </source>
</reference>
<accession>A0A0N7KFP3</accession>
<feature type="compositionally biased region" description="Basic and acidic residues" evidence="1">
    <location>
        <begin position="35"/>
        <end position="46"/>
    </location>
</feature>
<protein>
    <submittedName>
        <fullName evidence="2">Os02g0616450 protein</fullName>
    </submittedName>
</protein>
<sequence length="103" mass="10544">MVGPTWTPHVILSPSSSLNPLSLSSRWSRASGGRQKRETGRAERLAGEAGRATADGGLGQVRGTWGHRAQTAATAGVVEKGVNGIVGSISSGHASFPFSPLPP</sequence>
<dbReference type="Gramene" id="Os02t0616450-01">
    <property type="protein sequence ID" value="Os02t0616450-01"/>
    <property type="gene ID" value="Os02g0616450"/>
</dbReference>
<name>A0A0N7KFP3_ORYSJ</name>
<feature type="region of interest" description="Disordered" evidence="1">
    <location>
        <begin position="19"/>
        <end position="60"/>
    </location>
</feature>
<evidence type="ECO:0000256" key="1">
    <source>
        <dbReference type="SAM" id="MobiDB-lite"/>
    </source>
</evidence>
<dbReference type="Proteomes" id="UP000059680">
    <property type="component" value="Chromosome 2"/>
</dbReference>
<gene>
    <name evidence="2" type="ordered locus">Os02g0616450</name>
    <name evidence="2" type="ORF">OSNPB_020616450</name>
</gene>
<evidence type="ECO:0000313" key="2">
    <source>
        <dbReference type="EMBL" id="BAS79777.1"/>
    </source>
</evidence>
<evidence type="ECO:0000313" key="3">
    <source>
        <dbReference type="Proteomes" id="UP000059680"/>
    </source>
</evidence>